<dbReference type="RefSeq" id="WP_218266904.1">
    <property type="nucleotide sequence ID" value="NZ_CP077717.1"/>
</dbReference>
<evidence type="ECO:0000256" key="3">
    <source>
        <dbReference type="ARBA" id="ARBA00022729"/>
    </source>
</evidence>
<dbReference type="PANTHER" id="PTHR30290">
    <property type="entry name" value="PERIPLASMIC BINDING COMPONENT OF ABC TRANSPORTER"/>
    <property type="match status" value="1"/>
</dbReference>
<gene>
    <name evidence="7" type="ORF">J5U23_00539</name>
</gene>
<feature type="domain" description="Solute-binding protein family 5" evidence="6">
    <location>
        <begin position="120"/>
        <end position="566"/>
    </location>
</feature>
<dbReference type="AlphaFoldDB" id="A0A8F5BLV9"/>
<keyword evidence="5" id="KW-1133">Transmembrane helix</keyword>
<keyword evidence="2" id="KW-0813">Transport</keyword>
<evidence type="ECO:0000313" key="7">
    <source>
        <dbReference type="EMBL" id="QXJ27672.1"/>
    </source>
</evidence>
<reference evidence="7" key="1">
    <citation type="journal article" date="2021" name="Environ. Microbiol.">
        <title>New insights into the diversity and evolution of the archaeal mobilome from three complete genomes of Saccharolobus shibatae.</title>
        <authorList>
            <person name="Medvedeva S."/>
            <person name="Brandt D."/>
            <person name="Cvirkaite-Krupovic V."/>
            <person name="Liu Y."/>
            <person name="Severinov K."/>
            <person name="Ishino S."/>
            <person name="Ishino Y."/>
            <person name="Prangishvili D."/>
            <person name="Kalinowski J."/>
            <person name="Krupovic M."/>
        </authorList>
    </citation>
    <scope>NUCLEOTIDE SEQUENCE</scope>
    <source>
        <strain evidence="7">B12</strain>
    </source>
</reference>
<feature type="region of interest" description="Disordered" evidence="4">
    <location>
        <begin position="42"/>
        <end position="72"/>
    </location>
</feature>
<keyword evidence="5" id="KW-0812">Transmembrane</keyword>
<dbReference type="KEGG" id="sshi:J5U23_00539"/>
<evidence type="ECO:0000256" key="4">
    <source>
        <dbReference type="SAM" id="MobiDB-lite"/>
    </source>
</evidence>
<name>A0A8F5BLV9_SACSH</name>
<dbReference type="InterPro" id="IPR039424">
    <property type="entry name" value="SBP_5"/>
</dbReference>
<feature type="transmembrane region" description="Helical" evidence="5">
    <location>
        <begin position="12"/>
        <end position="34"/>
    </location>
</feature>
<dbReference type="Pfam" id="PF00496">
    <property type="entry name" value="SBP_bac_5"/>
    <property type="match status" value="1"/>
</dbReference>
<evidence type="ECO:0000313" key="8">
    <source>
        <dbReference type="Proteomes" id="UP000694018"/>
    </source>
</evidence>
<dbReference type="InterPro" id="IPR000914">
    <property type="entry name" value="SBP_5_dom"/>
</dbReference>
<dbReference type="PANTHER" id="PTHR30290:SF9">
    <property type="entry name" value="OLIGOPEPTIDE-BINDING PROTEIN APPA"/>
    <property type="match status" value="1"/>
</dbReference>
<dbReference type="GO" id="GO:1904680">
    <property type="term" value="F:peptide transmembrane transporter activity"/>
    <property type="evidence" value="ECO:0007669"/>
    <property type="project" value="TreeGrafter"/>
</dbReference>
<comment type="similarity">
    <text evidence="1">Belongs to the bacterial solute-binding protein 5 family.</text>
</comment>
<dbReference type="EMBL" id="CP077717">
    <property type="protein sequence ID" value="QXJ27672.1"/>
    <property type="molecule type" value="Genomic_DNA"/>
</dbReference>
<dbReference type="CDD" id="cd08512">
    <property type="entry name" value="PBP2_NikA_DppA_OppA_like_7"/>
    <property type="match status" value="1"/>
</dbReference>
<evidence type="ECO:0000256" key="5">
    <source>
        <dbReference type="SAM" id="Phobius"/>
    </source>
</evidence>
<sequence>MRSHKIFTGLSRTLIAIIVVVIVVIGIAVGILLANHPSSNNISTTTTSSSILSTTTSSSTSSSTSPLTSVSTPSGITVEEAAAPVSVDPASSYDIAGGEIIQNVYQTLVFYNGTNTSSFIGVLAENWTVENNGTTYIFHLWPFITFSNGNPLNATDVWFSIYRTMLINLGISIYTSQALAVNNGLGFVGKLPNGKYGTIMLPNGVLQALEYAGYNFSSNKTIAMEQAAYDLAYILSHFNVSNATIQKVMSYPHQAVVVIDPYTVEFNLDYPYSAFLAALSTSTGAIVDPVFVDENGGVQIDTSNTYLSTHALGSGPYVLETPIGGSYVVLNASPNYWASKVPTKDLNPMLETPKIKTIIIDYQTNEAVRILDLQQGKAQISQIDVINLQELIGSSAAQQLQNLINGKTFPSTYTSGNVTIYIWGPSAQIDFLAIDAYQYPFNITAVRLAIAHAINPVQIQQQVYKGFAINYVGPLDPSLPYYNSSIIGYTYNPSLSIQLLEEAGFKLTLPNGTIVNPNGKPFPTITLTYQTGSTALQDEALLIQQQLAQIGITVQLNPESAVTIVESYLNPPNSSAYPAFQLAGNFPPVLSPIDPVIYLLSQARLHHGNPAFVDNSTINQLIVEAVRTSNPQQLQHIYNEITLLTLAQAQYVWLDDFLAYTVASSSIHGFWYSPGLDGLFYADLY</sequence>
<dbReference type="InterPro" id="IPR030678">
    <property type="entry name" value="Peptide/Ni-bd"/>
</dbReference>
<dbReference type="PIRSF" id="PIRSF002741">
    <property type="entry name" value="MppA"/>
    <property type="match status" value="1"/>
</dbReference>
<dbReference type="GeneID" id="65562148"/>
<evidence type="ECO:0000256" key="1">
    <source>
        <dbReference type="ARBA" id="ARBA00005695"/>
    </source>
</evidence>
<evidence type="ECO:0000259" key="6">
    <source>
        <dbReference type="Pfam" id="PF00496"/>
    </source>
</evidence>
<protein>
    <submittedName>
        <fullName evidence="7">Dipeptide-binding ABC transporter, periplasmic substrate-binding component</fullName>
    </submittedName>
</protein>
<accession>A0A8F5BLV9</accession>
<keyword evidence="3" id="KW-0732">Signal</keyword>
<dbReference type="OrthoDB" id="194307at2157"/>
<dbReference type="Proteomes" id="UP000694018">
    <property type="component" value="Chromosome"/>
</dbReference>
<evidence type="ECO:0000256" key="2">
    <source>
        <dbReference type="ARBA" id="ARBA00022448"/>
    </source>
</evidence>
<dbReference type="GO" id="GO:0015833">
    <property type="term" value="P:peptide transport"/>
    <property type="evidence" value="ECO:0007669"/>
    <property type="project" value="TreeGrafter"/>
</dbReference>
<organism evidence="7 8">
    <name type="scientific">Saccharolobus shibatae (strain ATCC 51178 / DSM 5389 / JCM 8931 / NBRC 15437 / B12)</name>
    <name type="common">Sulfolobus shibatae</name>
    <dbReference type="NCBI Taxonomy" id="523848"/>
    <lineage>
        <taxon>Archaea</taxon>
        <taxon>Thermoproteota</taxon>
        <taxon>Thermoprotei</taxon>
        <taxon>Sulfolobales</taxon>
        <taxon>Sulfolobaceae</taxon>
        <taxon>Saccharolobus</taxon>
    </lineage>
</organism>
<keyword evidence="5" id="KW-0472">Membrane</keyword>
<proteinExistence type="inferred from homology"/>